<feature type="transmembrane region" description="Helical" evidence="6">
    <location>
        <begin position="334"/>
        <end position="358"/>
    </location>
</feature>
<dbReference type="InterPro" id="IPR003838">
    <property type="entry name" value="ABC3_permease_C"/>
</dbReference>
<name>A0AAE3YYY6_9ACTN</name>
<evidence type="ECO:0000256" key="2">
    <source>
        <dbReference type="ARBA" id="ARBA00022475"/>
    </source>
</evidence>
<evidence type="ECO:0000313" key="9">
    <source>
        <dbReference type="EMBL" id="MDR7281131.1"/>
    </source>
</evidence>
<feature type="transmembrane region" description="Helical" evidence="6">
    <location>
        <begin position="911"/>
        <end position="935"/>
    </location>
</feature>
<dbReference type="AlphaFoldDB" id="A0AAE3YYY6"/>
<evidence type="ECO:0000259" key="8">
    <source>
        <dbReference type="Pfam" id="PF02687"/>
    </source>
</evidence>
<evidence type="ECO:0000313" key="10">
    <source>
        <dbReference type="Proteomes" id="UP001183643"/>
    </source>
</evidence>
<keyword evidence="2" id="KW-1003">Cell membrane</keyword>
<dbReference type="RefSeq" id="WP_310376111.1">
    <property type="nucleotide sequence ID" value="NZ_JAVDYB010000001.1"/>
</dbReference>
<feature type="transmembrane region" description="Helical" evidence="6">
    <location>
        <begin position="504"/>
        <end position="526"/>
    </location>
</feature>
<evidence type="ECO:0000256" key="5">
    <source>
        <dbReference type="ARBA" id="ARBA00023136"/>
    </source>
</evidence>
<dbReference type="GO" id="GO:0005886">
    <property type="term" value="C:plasma membrane"/>
    <property type="evidence" value="ECO:0007669"/>
    <property type="project" value="UniProtKB-SubCell"/>
</dbReference>
<keyword evidence="4 6" id="KW-1133">Transmembrane helix</keyword>
<feature type="transmembrane region" description="Helical" evidence="6">
    <location>
        <begin position="419"/>
        <end position="439"/>
    </location>
</feature>
<evidence type="ECO:0000256" key="1">
    <source>
        <dbReference type="ARBA" id="ARBA00004651"/>
    </source>
</evidence>
<evidence type="ECO:0000256" key="3">
    <source>
        <dbReference type="ARBA" id="ARBA00022692"/>
    </source>
</evidence>
<keyword evidence="7" id="KW-0732">Signal</keyword>
<evidence type="ECO:0000256" key="4">
    <source>
        <dbReference type="ARBA" id="ARBA00022989"/>
    </source>
</evidence>
<sequence length="989" mass="102513">MIALVRAALRARWRSALVMMLLAAAAAGAAAAPLLYEPAARRAATVTEVAAAPAAERRLTAERHLSPVVPDRTQPERAFPPELIGDLPTVAGFDSIGGLWTNGLIVDPAALPPDPGETLTGLNGTLAWRSEVCAHLTVTAGRCATGYNEIVASARTADRAALAVGDTVVFHTSDRYPLNRYTVVGLYTPADPAAGYWAGRPFFAGWQARDPVADPFFTTRETVHRTLSADYVEAADLVARPEAFPGPARTATDVVGRWAAGTEWSVRTDLHALDARITAGDAQLRDGLALAGLPLVLLAWLVLWFAVSFGVALRRTEAGLFALRGTPSSLRWALVLAEAVLPVLAGTPLGYLAAWLLVSVVSATTLDGAPTVTPAAGSMWYAVAAVAGALLVGLAAQWRAVVAPVAVLLRATPARHRQVAVSTLDVVAGALAAAAAYQVSAVDEPAGGLELLVPMLIALTAGLLGARLAGLLAGRAAGRALRRGRLVRGLAAAEFARQPAQLRVVAISVIVFALVGFSATASVVAAEGRGDRARIDLGAPRVLTVADAGEQDLLRAVRAADPEGRYAMATARITRAELDALAVDSTRLATVADWDPRFGPDAATVASLIRPRPATPLRITGESVTVRATAVSPPPDTRLWITLLPATGPIVRVRAGDLRDGTHEYRAAVPACATGCRLGVLEVETPFAVEYAVDVTVSAITDATGPVDAGLTDPARWRVTSGSVLDSPDLAVDARGARLSHTGRGRPDLRLIPVVTPVPLPVVTGGEPDDVLPSATGPVPIARAGHLAAGPAGAITLVDLEYADLAAYDAAMAAEPQVWLRADTPDSVVTALTTHGLVITGERTVAERTTVLAGQGAALALRFHLLTAAGAVLLGVGALLVLGADRPRRVRQLRALRAQGLGAGPAWRSQLVAQLAVVGAGVVLGLAAGALAWWMTRGAITYYVDDWAGPAPPDWPRAEALLGPVTALVVLSLVAAGSALSLRRAVEER</sequence>
<feature type="transmembrane region" description="Helical" evidence="6">
    <location>
        <begin position="961"/>
        <end position="982"/>
    </location>
</feature>
<feature type="signal peptide" evidence="7">
    <location>
        <begin position="1"/>
        <end position="31"/>
    </location>
</feature>
<dbReference type="Pfam" id="PF02687">
    <property type="entry name" value="FtsX"/>
    <property type="match status" value="1"/>
</dbReference>
<feature type="transmembrane region" description="Helical" evidence="6">
    <location>
        <begin position="288"/>
        <end position="313"/>
    </location>
</feature>
<comment type="subcellular location">
    <subcellularLocation>
        <location evidence="1">Cell membrane</location>
        <topology evidence="1">Multi-pass membrane protein</topology>
    </subcellularLocation>
</comment>
<feature type="chain" id="PRO_5042148582" description="ABC3 transporter permease C-terminal domain-containing protein" evidence="7">
    <location>
        <begin position="32"/>
        <end position="989"/>
    </location>
</feature>
<dbReference type="Proteomes" id="UP001183643">
    <property type="component" value="Unassembled WGS sequence"/>
</dbReference>
<protein>
    <recommendedName>
        <fullName evidence="8">ABC3 transporter permease C-terminal domain-containing protein</fullName>
    </recommendedName>
</protein>
<keyword evidence="5 6" id="KW-0472">Membrane</keyword>
<reference evidence="9" key="1">
    <citation type="submission" date="2023-07" db="EMBL/GenBank/DDBJ databases">
        <title>Sequencing the genomes of 1000 actinobacteria strains.</title>
        <authorList>
            <person name="Klenk H.-P."/>
        </authorList>
    </citation>
    <scope>NUCLEOTIDE SEQUENCE</scope>
    <source>
        <strain evidence="9">DSM 44707</strain>
    </source>
</reference>
<evidence type="ECO:0000256" key="6">
    <source>
        <dbReference type="SAM" id="Phobius"/>
    </source>
</evidence>
<feature type="transmembrane region" description="Helical" evidence="6">
    <location>
        <begin position="863"/>
        <end position="884"/>
    </location>
</feature>
<feature type="transmembrane region" description="Helical" evidence="6">
    <location>
        <begin position="451"/>
        <end position="473"/>
    </location>
</feature>
<keyword evidence="10" id="KW-1185">Reference proteome</keyword>
<organism evidence="9 10">
    <name type="scientific">Catenuloplanes atrovinosus</name>
    <dbReference type="NCBI Taxonomy" id="137266"/>
    <lineage>
        <taxon>Bacteria</taxon>
        <taxon>Bacillati</taxon>
        <taxon>Actinomycetota</taxon>
        <taxon>Actinomycetes</taxon>
        <taxon>Micromonosporales</taxon>
        <taxon>Micromonosporaceae</taxon>
        <taxon>Catenuloplanes</taxon>
    </lineage>
</organism>
<accession>A0AAE3YYY6</accession>
<feature type="transmembrane region" description="Helical" evidence="6">
    <location>
        <begin position="378"/>
        <end position="398"/>
    </location>
</feature>
<dbReference type="EMBL" id="JAVDYB010000001">
    <property type="protein sequence ID" value="MDR7281131.1"/>
    <property type="molecule type" value="Genomic_DNA"/>
</dbReference>
<gene>
    <name evidence="9" type="ORF">J2S41_007909</name>
</gene>
<keyword evidence="3 6" id="KW-0812">Transmembrane</keyword>
<comment type="caution">
    <text evidence="9">The sequence shown here is derived from an EMBL/GenBank/DDBJ whole genome shotgun (WGS) entry which is preliminary data.</text>
</comment>
<proteinExistence type="predicted"/>
<evidence type="ECO:0000256" key="7">
    <source>
        <dbReference type="SAM" id="SignalP"/>
    </source>
</evidence>
<feature type="domain" description="ABC3 transporter permease C-terminal" evidence="8">
    <location>
        <begin position="295"/>
        <end position="398"/>
    </location>
</feature>